<accession>A0A915IAF1</accession>
<dbReference type="WBParaSite" id="nRc.2.0.1.t11150-RA">
    <property type="protein sequence ID" value="nRc.2.0.1.t11150-RA"/>
    <property type="gene ID" value="nRc.2.0.1.g11150"/>
</dbReference>
<reference evidence="2" key="1">
    <citation type="submission" date="2022-11" db="UniProtKB">
        <authorList>
            <consortium name="WormBaseParasite"/>
        </authorList>
    </citation>
    <scope>IDENTIFICATION</scope>
</reference>
<proteinExistence type="predicted"/>
<dbReference type="AlphaFoldDB" id="A0A915IAF1"/>
<protein>
    <submittedName>
        <fullName evidence="2">Uncharacterized protein</fullName>
    </submittedName>
</protein>
<evidence type="ECO:0000313" key="2">
    <source>
        <dbReference type="WBParaSite" id="nRc.2.0.1.t11150-RA"/>
    </source>
</evidence>
<sequence>MLKYARKHSKSRNLEVATICIKYKIKKNFSRISEYNYFVTRASPSSPIRTQDLIIGSFNNFCMTSASRDSTKYRLCFKTSITLP</sequence>
<name>A0A915IAF1_ROMCU</name>
<dbReference type="Proteomes" id="UP000887565">
    <property type="component" value="Unplaced"/>
</dbReference>
<keyword evidence="1" id="KW-1185">Reference proteome</keyword>
<organism evidence="1 2">
    <name type="scientific">Romanomermis culicivorax</name>
    <name type="common">Nematode worm</name>
    <dbReference type="NCBI Taxonomy" id="13658"/>
    <lineage>
        <taxon>Eukaryota</taxon>
        <taxon>Metazoa</taxon>
        <taxon>Ecdysozoa</taxon>
        <taxon>Nematoda</taxon>
        <taxon>Enoplea</taxon>
        <taxon>Dorylaimia</taxon>
        <taxon>Mermithida</taxon>
        <taxon>Mermithoidea</taxon>
        <taxon>Mermithidae</taxon>
        <taxon>Romanomermis</taxon>
    </lineage>
</organism>
<evidence type="ECO:0000313" key="1">
    <source>
        <dbReference type="Proteomes" id="UP000887565"/>
    </source>
</evidence>